<dbReference type="AlphaFoldDB" id="A0ABD0J2X7"/>
<dbReference type="Proteomes" id="UP001519460">
    <property type="component" value="Unassembled WGS sequence"/>
</dbReference>
<feature type="non-terminal residue" evidence="1">
    <location>
        <position position="59"/>
    </location>
</feature>
<feature type="non-terminal residue" evidence="1">
    <location>
        <position position="1"/>
    </location>
</feature>
<evidence type="ECO:0000313" key="2">
    <source>
        <dbReference type="Proteomes" id="UP001519460"/>
    </source>
</evidence>
<keyword evidence="2" id="KW-1185">Reference proteome</keyword>
<accession>A0ABD0J2X7</accession>
<gene>
    <name evidence="1" type="ORF">BaRGS_00039471</name>
</gene>
<comment type="caution">
    <text evidence="1">The sequence shown here is derived from an EMBL/GenBank/DDBJ whole genome shotgun (WGS) entry which is preliminary data.</text>
</comment>
<evidence type="ECO:0000313" key="1">
    <source>
        <dbReference type="EMBL" id="KAK7455350.1"/>
    </source>
</evidence>
<organism evidence="1 2">
    <name type="scientific">Batillaria attramentaria</name>
    <dbReference type="NCBI Taxonomy" id="370345"/>
    <lineage>
        <taxon>Eukaryota</taxon>
        <taxon>Metazoa</taxon>
        <taxon>Spiralia</taxon>
        <taxon>Lophotrochozoa</taxon>
        <taxon>Mollusca</taxon>
        <taxon>Gastropoda</taxon>
        <taxon>Caenogastropoda</taxon>
        <taxon>Sorbeoconcha</taxon>
        <taxon>Cerithioidea</taxon>
        <taxon>Batillariidae</taxon>
        <taxon>Batillaria</taxon>
    </lineage>
</organism>
<dbReference type="EMBL" id="JACVVK020000692">
    <property type="protein sequence ID" value="KAK7455350.1"/>
    <property type="molecule type" value="Genomic_DNA"/>
</dbReference>
<name>A0ABD0J2X7_9CAEN</name>
<proteinExistence type="predicted"/>
<protein>
    <submittedName>
        <fullName evidence="1">Uncharacterized protein</fullName>
    </submittedName>
</protein>
<reference evidence="1 2" key="1">
    <citation type="journal article" date="2023" name="Sci. Data">
        <title>Genome assembly of the Korean intertidal mud-creeper Batillaria attramentaria.</title>
        <authorList>
            <person name="Patra A.K."/>
            <person name="Ho P.T."/>
            <person name="Jun S."/>
            <person name="Lee S.J."/>
            <person name="Kim Y."/>
            <person name="Won Y.J."/>
        </authorList>
    </citation>
    <scope>NUCLEOTIDE SEQUENCE [LARGE SCALE GENOMIC DNA]</scope>
    <source>
        <strain evidence="1">Wonlab-2016</strain>
    </source>
</reference>
<sequence>FASLYMQREICQSLAGRELLKKVSNQRLSSGKDCPGSPLTPLMRLVAIAKPPRAVIFWG</sequence>